<feature type="compositionally biased region" description="Polar residues" evidence="1">
    <location>
        <begin position="14"/>
        <end position="28"/>
    </location>
</feature>
<dbReference type="EMBL" id="BGPR01033243">
    <property type="protein sequence ID" value="GBO07110.1"/>
    <property type="molecule type" value="Genomic_DNA"/>
</dbReference>
<protein>
    <submittedName>
        <fullName evidence="2">Uncharacterized protein</fullName>
    </submittedName>
</protein>
<evidence type="ECO:0000313" key="3">
    <source>
        <dbReference type="Proteomes" id="UP000499080"/>
    </source>
</evidence>
<dbReference type="Proteomes" id="UP000499080">
    <property type="component" value="Unassembled WGS sequence"/>
</dbReference>
<dbReference type="AlphaFoldDB" id="A0A4Y2U655"/>
<organism evidence="2 3">
    <name type="scientific">Araneus ventricosus</name>
    <name type="common">Orbweaver spider</name>
    <name type="synonym">Epeira ventricosa</name>
    <dbReference type="NCBI Taxonomy" id="182803"/>
    <lineage>
        <taxon>Eukaryota</taxon>
        <taxon>Metazoa</taxon>
        <taxon>Ecdysozoa</taxon>
        <taxon>Arthropoda</taxon>
        <taxon>Chelicerata</taxon>
        <taxon>Arachnida</taxon>
        <taxon>Araneae</taxon>
        <taxon>Araneomorphae</taxon>
        <taxon>Entelegynae</taxon>
        <taxon>Araneoidea</taxon>
        <taxon>Araneidae</taxon>
        <taxon>Araneus</taxon>
    </lineage>
</organism>
<comment type="caution">
    <text evidence="2">The sequence shown here is derived from an EMBL/GenBank/DDBJ whole genome shotgun (WGS) entry which is preliminary data.</text>
</comment>
<feature type="compositionally biased region" description="Low complexity" evidence="1">
    <location>
        <begin position="72"/>
        <end position="82"/>
    </location>
</feature>
<name>A0A4Y2U655_ARAVE</name>
<reference evidence="2 3" key="1">
    <citation type="journal article" date="2019" name="Sci. Rep.">
        <title>Orb-weaving spider Araneus ventricosus genome elucidates the spidroin gene catalogue.</title>
        <authorList>
            <person name="Kono N."/>
            <person name="Nakamura H."/>
            <person name="Ohtoshi R."/>
            <person name="Moran D.A.P."/>
            <person name="Shinohara A."/>
            <person name="Yoshida Y."/>
            <person name="Fujiwara M."/>
            <person name="Mori M."/>
            <person name="Tomita M."/>
            <person name="Arakawa K."/>
        </authorList>
    </citation>
    <scope>NUCLEOTIDE SEQUENCE [LARGE SCALE GENOMIC DNA]</scope>
</reference>
<proteinExistence type="predicted"/>
<sequence>MRSEGHPFGPRSGFFSTHSNQQIRQVTRNAKFGNPTPPNSSNPVPPQSGRRHVGRDWFWQIGQIRSFRGVGSTDPSPVSDPDPQIRSDSET</sequence>
<accession>A0A4Y2U655</accession>
<feature type="compositionally biased region" description="Pro residues" evidence="1">
    <location>
        <begin position="35"/>
        <end position="46"/>
    </location>
</feature>
<evidence type="ECO:0000313" key="2">
    <source>
        <dbReference type="EMBL" id="GBO07110.1"/>
    </source>
</evidence>
<feature type="region of interest" description="Disordered" evidence="1">
    <location>
        <begin position="1"/>
        <end position="91"/>
    </location>
</feature>
<evidence type="ECO:0000256" key="1">
    <source>
        <dbReference type="SAM" id="MobiDB-lite"/>
    </source>
</evidence>
<gene>
    <name evidence="2" type="ORF">AVEN_166317_1</name>
</gene>
<keyword evidence="3" id="KW-1185">Reference proteome</keyword>